<feature type="chain" id="PRO_5045066534" description="Lipoprotein" evidence="1">
    <location>
        <begin position="30"/>
        <end position="185"/>
    </location>
</feature>
<evidence type="ECO:0000256" key="1">
    <source>
        <dbReference type="SAM" id="SignalP"/>
    </source>
</evidence>
<dbReference type="Proteomes" id="UP001629744">
    <property type="component" value="Unassembled WGS sequence"/>
</dbReference>
<dbReference type="PROSITE" id="PS51257">
    <property type="entry name" value="PROKAR_LIPOPROTEIN"/>
    <property type="match status" value="1"/>
</dbReference>
<feature type="signal peptide" evidence="1">
    <location>
        <begin position="1"/>
        <end position="29"/>
    </location>
</feature>
<proteinExistence type="predicted"/>
<sequence length="185" mass="19115">MNITARAGLAIVAAAAPLLLVGCSSGSSTPEPFASGTERLTFGGTQAGSGDCAATQVYGDDASLFGREWLLAYKQNPSTSVSLLRCHYVHNPNGDGDQSAPDAHRKAMTGDLVPPPVIIPGGTEVQKILLSLPDSPDLGHRCPGPQPVVDFDEFTVLDQSGTPVAKFQTSEVGNGCGVLRVIPST</sequence>
<dbReference type="EMBL" id="JBDLNU010000006">
    <property type="protein sequence ID" value="MFM1731128.1"/>
    <property type="molecule type" value="Genomic_DNA"/>
</dbReference>
<dbReference type="RefSeq" id="WP_348610968.1">
    <property type="nucleotide sequence ID" value="NZ_CP157276.1"/>
</dbReference>
<evidence type="ECO:0000313" key="3">
    <source>
        <dbReference type="Proteomes" id="UP001629744"/>
    </source>
</evidence>
<accession>A0ABW9G157</accession>
<keyword evidence="3" id="KW-1185">Reference proteome</keyword>
<gene>
    <name evidence="2" type="ORF">ABEU19_004679</name>
</gene>
<evidence type="ECO:0008006" key="4">
    <source>
        <dbReference type="Google" id="ProtNLM"/>
    </source>
</evidence>
<evidence type="ECO:0000313" key="2">
    <source>
        <dbReference type="EMBL" id="MFM1731128.1"/>
    </source>
</evidence>
<reference evidence="2 3" key="1">
    <citation type="submission" date="2023-11" db="EMBL/GenBank/DDBJ databases">
        <authorList>
            <person name="Val-Calvo J."/>
            <person name="Scortti M."/>
            <person name="Vazquez-Boland J."/>
        </authorList>
    </citation>
    <scope>NUCLEOTIDE SEQUENCE [LARGE SCALE GENOMIC DNA]</scope>
    <source>
        <strain evidence="2 3">DSM 46662</strain>
    </source>
</reference>
<organism evidence="2 3">
    <name type="scientific">Prescottella soli</name>
    <dbReference type="NCBI Taxonomy" id="1543852"/>
    <lineage>
        <taxon>Bacteria</taxon>
        <taxon>Bacillati</taxon>
        <taxon>Actinomycetota</taxon>
        <taxon>Actinomycetes</taxon>
        <taxon>Mycobacteriales</taxon>
        <taxon>Nocardiaceae</taxon>
        <taxon>Prescottella</taxon>
    </lineage>
</organism>
<keyword evidence="1" id="KW-0732">Signal</keyword>
<comment type="caution">
    <text evidence="2">The sequence shown here is derived from an EMBL/GenBank/DDBJ whole genome shotgun (WGS) entry which is preliminary data.</text>
</comment>
<name>A0ABW9G157_9NOCA</name>
<protein>
    <recommendedName>
        <fullName evidence="4">Lipoprotein</fullName>
    </recommendedName>
</protein>